<accession>A0A6M3JQD4</accession>
<gene>
    <name evidence="2" type="ORF">MM415A03163_0008</name>
</gene>
<protein>
    <submittedName>
        <fullName evidence="2">Uncharacterized protein</fullName>
    </submittedName>
</protein>
<evidence type="ECO:0000256" key="1">
    <source>
        <dbReference type="SAM" id="Phobius"/>
    </source>
</evidence>
<dbReference type="AlphaFoldDB" id="A0A6M3JQD4"/>
<keyword evidence="1" id="KW-0812">Transmembrane</keyword>
<evidence type="ECO:0000313" key="2">
    <source>
        <dbReference type="EMBL" id="QJA71478.1"/>
    </source>
</evidence>
<keyword evidence="1" id="KW-1133">Transmembrane helix</keyword>
<organism evidence="2">
    <name type="scientific">viral metagenome</name>
    <dbReference type="NCBI Taxonomy" id="1070528"/>
    <lineage>
        <taxon>unclassified sequences</taxon>
        <taxon>metagenomes</taxon>
        <taxon>organismal metagenomes</taxon>
    </lineage>
</organism>
<reference evidence="2" key="1">
    <citation type="submission" date="2020-03" db="EMBL/GenBank/DDBJ databases">
        <title>The deep terrestrial virosphere.</title>
        <authorList>
            <person name="Holmfeldt K."/>
            <person name="Nilsson E."/>
            <person name="Simone D."/>
            <person name="Lopez-Fernandez M."/>
            <person name="Wu X."/>
            <person name="de Brujin I."/>
            <person name="Lundin D."/>
            <person name="Andersson A."/>
            <person name="Bertilsson S."/>
            <person name="Dopson M."/>
        </authorList>
    </citation>
    <scope>NUCLEOTIDE SEQUENCE</scope>
    <source>
        <strain evidence="2">MM415A03163</strain>
    </source>
</reference>
<proteinExistence type="predicted"/>
<keyword evidence="1" id="KW-0472">Membrane</keyword>
<name>A0A6M3JQD4_9ZZZZ</name>
<dbReference type="EMBL" id="MT141876">
    <property type="protein sequence ID" value="QJA71478.1"/>
    <property type="molecule type" value="Genomic_DNA"/>
</dbReference>
<feature type="transmembrane region" description="Helical" evidence="1">
    <location>
        <begin position="16"/>
        <end position="37"/>
    </location>
</feature>
<sequence length="61" mass="6972">MRGLPGFGWEDEMKSLIIVGFIGGYFGLSLAAFGNIYFNTWEFWAIFGPVTLGYLFLPWEK</sequence>